<evidence type="ECO:0000313" key="1">
    <source>
        <dbReference type="EMBL" id="MBU2950222.1"/>
    </source>
</evidence>
<keyword evidence="2" id="KW-1185">Reference proteome</keyword>
<comment type="caution">
    <text evidence="1">The sequence shown here is derived from an EMBL/GenBank/DDBJ whole genome shotgun (WGS) entry which is preliminary data.</text>
</comment>
<protein>
    <submittedName>
        <fullName evidence="1">Arylsulfatase</fullName>
    </submittedName>
</protein>
<sequence>MKNQFILILLVAGLLVSCNQEQKNNKTSETITDGSILPFPEPTSASTTGKTLADSKHTWRTAENHLPKDAPNIVIFMTDDAGFSNPSTFGGPVHMPTMTRLAESGITYNAFHTTAMCSPTRASLLTGRNHHRVGAGQIAELASDWDGYIGKIPKTTATFAQVLSDYGYNTSAFGKWHNTPITDITKLGPFDRYPTGLGFDYFYGFLAGETSQYEPVLFENTNPIEAPHGPKYHLTEDMAEKAIEWMRTSKTLEPEKPFFVYFTPGAVHGPFHIFKEWADKYDGKFDEGWEVLRTMTFEKQKELGWIPEDATLNPLAETMQKWSDIPASQQEFQTRLMEIYAGFLEHTDVQYGKIVDELERQGELDNTLIIYINSDNGPSAEGINGTISELLAQNAMPSTIEQQIEILNKDYGGMEALGGPTLDAMYHHGWAYAGASPFQGTKLVAGHFGGTRTPLVISWPNKIKPDGKVRSQFHHVNDIAATIYDVLDITAPKTVNGIEQQPLDGVSMAYTFDQPDAKPADKTQYFEIFGSLGIYHDGWYAGVAGPRQPWSAALVDLANWDPSKDTWELYNLNEDYSQSKDLAALHPEKLVELKNLFDQEATDNHVYPIGASFYTVFMHPELLPSSTLKEWSFYEGQDRIPEAMAPKFVSGRSTLAVIDAEIGKNAEGVLFALGGISSGFTVYMDKGYLKTEYNAMTLNRFKASSKSPLPTGKVQIEVRTQYDSKARLAPATVTLRVNGKEVGQMRMDRSVPGGHTASETFDVGADLGSPVALDYFDRAPFRFNGKIQKINIKYIN</sequence>
<dbReference type="EMBL" id="JAHKPD010000011">
    <property type="protein sequence ID" value="MBU2950222.1"/>
    <property type="molecule type" value="Genomic_DNA"/>
</dbReference>
<evidence type="ECO:0000313" key="2">
    <source>
        <dbReference type="Proteomes" id="UP001647509"/>
    </source>
</evidence>
<name>A0ACC5U7E7_9FLAO</name>
<reference evidence="1" key="1">
    <citation type="submission" date="2021-05" db="EMBL/GenBank/DDBJ databases">
        <title>Draft genomes of bacteria isolated from model marine particles.</title>
        <authorList>
            <person name="Datta M.S."/>
            <person name="Schwartzman J.A."/>
            <person name="Enke T.N."/>
            <person name="Saavedra J."/>
            <person name="Cermak N."/>
            <person name="Cordero O.X."/>
        </authorList>
    </citation>
    <scope>NUCLEOTIDE SEQUENCE</scope>
    <source>
        <strain evidence="1">I2M19</strain>
    </source>
</reference>
<gene>
    <name evidence="1" type="ORF">KO493_05905</name>
</gene>
<dbReference type="Proteomes" id="UP001647509">
    <property type="component" value="Unassembled WGS sequence"/>
</dbReference>
<accession>A0ACC5U7E7</accession>
<proteinExistence type="predicted"/>
<organism evidence="1 2">
    <name type="scientific">Pseudotamlana agarivorans</name>
    <dbReference type="NCBI Taxonomy" id="481183"/>
    <lineage>
        <taxon>Bacteria</taxon>
        <taxon>Pseudomonadati</taxon>
        <taxon>Bacteroidota</taxon>
        <taxon>Flavobacteriia</taxon>
        <taxon>Flavobacteriales</taxon>
        <taxon>Flavobacteriaceae</taxon>
        <taxon>Pseudotamlana</taxon>
    </lineage>
</organism>